<proteinExistence type="predicted"/>
<accession>A0ACB9ZUL4</accession>
<evidence type="ECO:0000313" key="2">
    <source>
        <dbReference type="Proteomes" id="UP001060085"/>
    </source>
</evidence>
<organism evidence="1 2">
    <name type="scientific">Catharanthus roseus</name>
    <name type="common">Madagascar periwinkle</name>
    <name type="synonym">Vinca rosea</name>
    <dbReference type="NCBI Taxonomy" id="4058"/>
    <lineage>
        <taxon>Eukaryota</taxon>
        <taxon>Viridiplantae</taxon>
        <taxon>Streptophyta</taxon>
        <taxon>Embryophyta</taxon>
        <taxon>Tracheophyta</taxon>
        <taxon>Spermatophyta</taxon>
        <taxon>Magnoliopsida</taxon>
        <taxon>eudicotyledons</taxon>
        <taxon>Gunneridae</taxon>
        <taxon>Pentapetalae</taxon>
        <taxon>asterids</taxon>
        <taxon>lamiids</taxon>
        <taxon>Gentianales</taxon>
        <taxon>Apocynaceae</taxon>
        <taxon>Rauvolfioideae</taxon>
        <taxon>Vinceae</taxon>
        <taxon>Catharanthinae</taxon>
        <taxon>Catharanthus</taxon>
    </lineage>
</organism>
<dbReference type="Proteomes" id="UP001060085">
    <property type="component" value="Linkage Group LG07"/>
</dbReference>
<protein>
    <submittedName>
        <fullName evidence="1">Uncharacterized protein</fullName>
    </submittedName>
</protein>
<reference evidence="2" key="1">
    <citation type="journal article" date="2023" name="Nat. Plants">
        <title>Single-cell RNA sequencing provides a high-resolution roadmap for understanding the multicellular compartmentation of specialized metabolism.</title>
        <authorList>
            <person name="Sun S."/>
            <person name="Shen X."/>
            <person name="Li Y."/>
            <person name="Li Y."/>
            <person name="Wang S."/>
            <person name="Li R."/>
            <person name="Zhang H."/>
            <person name="Shen G."/>
            <person name="Guo B."/>
            <person name="Wei J."/>
            <person name="Xu J."/>
            <person name="St-Pierre B."/>
            <person name="Chen S."/>
            <person name="Sun C."/>
        </authorList>
    </citation>
    <scope>NUCLEOTIDE SEQUENCE [LARGE SCALE GENOMIC DNA]</scope>
</reference>
<name>A0ACB9ZUL4_CATRO</name>
<keyword evidence="2" id="KW-1185">Reference proteome</keyword>
<evidence type="ECO:0000313" key="1">
    <source>
        <dbReference type="EMBL" id="KAI5652315.1"/>
    </source>
</evidence>
<comment type="caution">
    <text evidence="1">The sequence shown here is derived from an EMBL/GenBank/DDBJ whole genome shotgun (WGS) entry which is preliminary data.</text>
</comment>
<dbReference type="EMBL" id="CM044707">
    <property type="protein sequence ID" value="KAI5652315.1"/>
    <property type="molecule type" value="Genomic_DNA"/>
</dbReference>
<gene>
    <name evidence="1" type="ORF">M9H77_29502</name>
</gene>
<sequence length="346" mass="39787">MYPSRSYSEHWPHPPHHLRGCRTHRPHHYPQLVMSKTPPGRFGWFYLFCENGRVAFPQPIFFRWYPLEVETMKRKQKQTKTEAVGKKAPPTAHDRVVLVYASKEKGVLVPFDLEPPERMLHSARCALQFRKAGTNSITPEVKAEEGPEALPSTTPFFNQHLRWQHNQRNSASFTRGLLRTGGLPYCCQEDRHFSALANSRSTTNGKSRPTIGGKVQVGNRSGFPRKSLRKFSGKNSGDFRRHSDKDIEIEQNFPVIDHFDLQNLFRGFGSVHLLYLSSDYYPNLVQEFYANMTHKTNKDLQTTVSTVKGVRIILDRERLETILAIQESGNLVTVDSNRKIIDKDPD</sequence>